<dbReference type="Pfam" id="PF01230">
    <property type="entry name" value="HIT"/>
    <property type="match status" value="1"/>
</dbReference>
<dbReference type="AlphaFoldDB" id="A0A919XUQ1"/>
<evidence type="ECO:0000313" key="3">
    <source>
        <dbReference type="EMBL" id="GIO36753.1"/>
    </source>
</evidence>
<name>A0A919XUQ1_9BACL</name>
<organism evidence="3 4">
    <name type="scientific">Paenibacillus antibioticophila</name>
    <dbReference type="NCBI Taxonomy" id="1274374"/>
    <lineage>
        <taxon>Bacteria</taxon>
        <taxon>Bacillati</taxon>
        <taxon>Bacillota</taxon>
        <taxon>Bacilli</taxon>
        <taxon>Bacillales</taxon>
        <taxon>Paenibacillaceae</taxon>
        <taxon>Paenibacillus</taxon>
    </lineage>
</organism>
<reference evidence="3 4" key="1">
    <citation type="submission" date="2021-03" db="EMBL/GenBank/DDBJ databases">
        <title>Antimicrobial resistance genes in bacteria isolated from Japanese honey, and their potential for conferring macrolide and lincosamide resistance in the American foulbrood pathogen Paenibacillus larvae.</title>
        <authorList>
            <person name="Okamoto M."/>
            <person name="Kumagai M."/>
            <person name="Kanamori H."/>
            <person name="Takamatsu D."/>
        </authorList>
    </citation>
    <scope>NUCLEOTIDE SEQUENCE [LARGE SCALE GENOMIC DNA]</scope>
    <source>
        <strain evidence="3 4">J41TS12</strain>
    </source>
</reference>
<protein>
    <submittedName>
        <fullName evidence="3">HIT family protein</fullName>
    </submittedName>
</protein>
<feature type="domain" description="HIT" evidence="2">
    <location>
        <begin position="6"/>
        <end position="112"/>
    </location>
</feature>
<dbReference type="Gene3D" id="3.30.428.10">
    <property type="entry name" value="HIT-like"/>
    <property type="match status" value="1"/>
</dbReference>
<evidence type="ECO:0000259" key="2">
    <source>
        <dbReference type="PROSITE" id="PS51084"/>
    </source>
</evidence>
<keyword evidence="4" id="KW-1185">Reference proteome</keyword>
<dbReference type="PROSITE" id="PS51084">
    <property type="entry name" value="HIT_2"/>
    <property type="match status" value="1"/>
</dbReference>
<dbReference type="InterPro" id="IPR011146">
    <property type="entry name" value="HIT-like"/>
</dbReference>
<dbReference type="EMBL" id="BORR01000005">
    <property type="protein sequence ID" value="GIO36753.1"/>
    <property type="molecule type" value="Genomic_DNA"/>
</dbReference>
<feature type="short sequence motif" description="Histidine triad motif" evidence="1">
    <location>
        <begin position="97"/>
        <end position="101"/>
    </location>
</feature>
<gene>
    <name evidence="3" type="ORF">J41TS12_16140</name>
</gene>
<dbReference type="PANTHER" id="PTHR42997:SF1">
    <property type="entry name" value="AP-4-A PHOSPHORYLASE"/>
    <property type="match status" value="1"/>
</dbReference>
<dbReference type="Proteomes" id="UP000681162">
    <property type="component" value="Unassembled WGS sequence"/>
</dbReference>
<sequence>MMKDCPLCQLELIKQQQLVIRNEHCIFLQTPQEVLIGSGLIVPIQHRETVFDLTEEEWSSTFSLLHKVKAHLDEKHQPQGYNIGWNCHSVGGQHIMHAHLHVIPRFSDEPYAGKGIRHWLKSSANKRNIQTP</sequence>
<dbReference type="PANTHER" id="PTHR42997">
    <property type="entry name" value="HIT FAMILY HYDROLASE"/>
    <property type="match status" value="1"/>
</dbReference>
<comment type="caution">
    <text evidence="3">The sequence shown here is derived from an EMBL/GenBank/DDBJ whole genome shotgun (WGS) entry which is preliminary data.</text>
</comment>
<dbReference type="InterPro" id="IPR052908">
    <property type="entry name" value="AP-4-A_phosphorylase"/>
</dbReference>
<proteinExistence type="predicted"/>
<evidence type="ECO:0000313" key="4">
    <source>
        <dbReference type="Proteomes" id="UP000681162"/>
    </source>
</evidence>
<dbReference type="SUPFAM" id="SSF54197">
    <property type="entry name" value="HIT-like"/>
    <property type="match status" value="1"/>
</dbReference>
<dbReference type="InterPro" id="IPR036265">
    <property type="entry name" value="HIT-like_sf"/>
</dbReference>
<evidence type="ECO:0000256" key="1">
    <source>
        <dbReference type="PROSITE-ProRule" id="PRU00464"/>
    </source>
</evidence>
<dbReference type="GO" id="GO:0003824">
    <property type="term" value="F:catalytic activity"/>
    <property type="evidence" value="ECO:0007669"/>
    <property type="project" value="InterPro"/>
</dbReference>
<accession>A0A919XUQ1</accession>